<name>A0A4R0N0Y8_9SPHI</name>
<accession>A0A4R0N0Y8</accession>
<evidence type="ECO:0000313" key="2">
    <source>
        <dbReference type="Proteomes" id="UP000292884"/>
    </source>
</evidence>
<keyword evidence="2" id="KW-1185">Reference proteome</keyword>
<proteinExistence type="predicted"/>
<reference evidence="1 2" key="1">
    <citation type="submission" date="2019-02" db="EMBL/GenBank/DDBJ databases">
        <title>Pedobacter sp. RP-1-13 sp. nov., isolated from Arctic soil.</title>
        <authorList>
            <person name="Dahal R.H."/>
        </authorList>
    </citation>
    <scope>NUCLEOTIDE SEQUENCE [LARGE SCALE GENOMIC DNA]</scope>
    <source>
        <strain evidence="1 2">RP-1-13</strain>
    </source>
</reference>
<dbReference type="OrthoDB" id="679547at2"/>
<protein>
    <submittedName>
        <fullName evidence="1">Uncharacterized protein</fullName>
    </submittedName>
</protein>
<dbReference type="RefSeq" id="WP_131551270.1">
    <property type="nucleotide sequence ID" value="NZ_SJSK01000001.1"/>
</dbReference>
<evidence type="ECO:0000313" key="1">
    <source>
        <dbReference type="EMBL" id="TCC93401.1"/>
    </source>
</evidence>
<dbReference type="AlphaFoldDB" id="A0A4R0N0Y8"/>
<organism evidence="1 2">
    <name type="scientific">Pedobacter frigiditerrae</name>
    <dbReference type="NCBI Taxonomy" id="2530452"/>
    <lineage>
        <taxon>Bacteria</taxon>
        <taxon>Pseudomonadati</taxon>
        <taxon>Bacteroidota</taxon>
        <taxon>Sphingobacteriia</taxon>
        <taxon>Sphingobacteriales</taxon>
        <taxon>Sphingobacteriaceae</taxon>
        <taxon>Pedobacter</taxon>
    </lineage>
</organism>
<sequence length="68" mass="8195">MQYRIKLFLLFILSFTLLGIKIDETPLEKLLKHLAKKTSNYPQEKVHLHLDKQYHAIEEDIWFKAQIN</sequence>
<comment type="caution">
    <text evidence="1">The sequence shown here is derived from an EMBL/GenBank/DDBJ whole genome shotgun (WGS) entry which is preliminary data.</text>
</comment>
<gene>
    <name evidence="1" type="ORF">EZ428_01110</name>
</gene>
<dbReference type="Proteomes" id="UP000292884">
    <property type="component" value="Unassembled WGS sequence"/>
</dbReference>
<dbReference type="EMBL" id="SJSK01000001">
    <property type="protein sequence ID" value="TCC93401.1"/>
    <property type="molecule type" value="Genomic_DNA"/>
</dbReference>